<reference evidence="4 5" key="1">
    <citation type="submission" date="2023-11" db="EMBL/GenBank/DDBJ databases">
        <authorList>
            <person name="Hedman E."/>
            <person name="Englund M."/>
            <person name="Stromberg M."/>
            <person name="Nyberg Akerstrom W."/>
            <person name="Nylinder S."/>
            <person name="Jareborg N."/>
            <person name="Kallberg Y."/>
            <person name="Kronander E."/>
        </authorList>
    </citation>
    <scope>NUCLEOTIDE SEQUENCE [LARGE SCALE GENOMIC DNA]</scope>
</reference>
<keyword evidence="3" id="KW-1133">Transmembrane helix</keyword>
<dbReference type="SUPFAM" id="SSF51735">
    <property type="entry name" value="NAD(P)-binding Rossmann-fold domains"/>
    <property type="match status" value="1"/>
</dbReference>
<protein>
    <submittedName>
        <fullName evidence="4">Uncharacterized protein</fullName>
    </submittedName>
</protein>
<sequence length="319" mass="35535">MGNTIGTVLNPMFPIKMLLKTYSICILMVDVVWVVVNTNYAILQALYGFFNPPPLKSVKLETALIIGSGRGVGRQIAIQLAELGAIVLCVDKNVANNEETVNMIKSKGGKTYIYECDITKRENVTTMSEQVKRDVGFVSMLFYCCGIPSPRSLMTQPPQDIHETLDLTLTSYFWLIEHFMPEMKARNHGHIVALTSVAGLSYIKDQMPLSVAQFAVQGLAESLMEDLRINKTDGVYVTLTHIYPFIVDDSSNLRLRISSYFGTITPANAAKSILDSVRRNYPEASVPKHLLYLGHTLRILPRKATVLIRDLLDTGVDFA</sequence>
<name>A0AAV1M1P6_9NEOP</name>
<evidence type="ECO:0000256" key="3">
    <source>
        <dbReference type="SAM" id="Phobius"/>
    </source>
</evidence>
<dbReference type="GO" id="GO:0005811">
    <property type="term" value="C:lipid droplet"/>
    <property type="evidence" value="ECO:0007669"/>
    <property type="project" value="TreeGrafter"/>
</dbReference>
<dbReference type="GO" id="GO:0016616">
    <property type="term" value="F:oxidoreductase activity, acting on the CH-OH group of donors, NAD or NADP as acceptor"/>
    <property type="evidence" value="ECO:0007669"/>
    <property type="project" value="TreeGrafter"/>
</dbReference>
<keyword evidence="2" id="KW-0560">Oxidoreductase</keyword>
<dbReference type="InterPro" id="IPR036291">
    <property type="entry name" value="NAD(P)-bd_dom_sf"/>
</dbReference>
<dbReference type="Proteomes" id="UP001314205">
    <property type="component" value="Unassembled WGS sequence"/>
</dbReference>
<comment type="caution">
    <text evidence="4">The sequence shown here is derived from an EMBL/GenBank/DDBJ whole genome shotgun (WGS) entry which is preliminary data.</text>
</comment>
<dbReference type="Gene3D" id="3.40.50.720">
    <property type="entry name" value="NAD(P)-binding Rossmann-like Domain"/>
    <property type="match status" value="1"/>
</dbReference>
<proteinExistence type="inferred from homology"/>
<keyword evidence="3" id="KW-0812">Transmembrane</keyword>
<dbReference type="EMBL" id="CAVLGL010000137">
    <property type="protein sequence ID" value="CAK1601643.1"/>
    <property type="molecule type" value="Genomic_DNA"/>
</dbReference>
<dbReference type="InterPro" id="IPR002347">
    <property type="entry name" value="SDR_fam"/>
</dbReference>
<organism evidence="4 5">
    <name type="scientific">Parnassius mnemosyne</name>
    <name type="common">clouded apollo</name>
    <dbReference type="NCBI Taxonomy" id="213953"/>
    <lineage>
        <taxon>Eukaryota</taxon>
        <taxon>Metazoa</taxon>
        <taxon>Ecdysozoa</taxon>
        <taxon>Arthropoda</taxon>
        <taxon>Hexapoda</taxon>
        <taxon>Insecta</taxon>
        <taxon>Pterygota</taxon>
        <taxon>Neoptera</taxon>
        <taxon>Endopterygota</taxon>
        <taxon>Lepidoptera</taxon>
        <taxon>Glossata</taxon>
        <taxon>Ditrysia</taxon>
        <taxon>Papilionoidea</taxon>
        <taxon>Papilionidae</taxon>
        <taxon>Parnassiinae</taxon>
        <taxon>Parnassini</taxon>
        <taxon>Parnassius</taxon>
        <taxon>Driopa</taxon>
    </lineage>
</organism>
<dbReference type="AlphaFoldDB" id="A0AAV1M1P6"/>
<gene>
    <name evidence="4" type="ORF">PARMNEM_LOCUS20247</name>
</gene>
<dbReference type="PRINTS" id="PR00081">
    <property type="entry name" value="GDHRDH"/>
</dbReference>
<evidence type="ECO:0000256" key="2">
    <source>
        <dbReference type="ARBA" id="ARBA00023002"/>
    </source>
</evidence>
<dbReference type="PANTHER" id="PTHR24322">
    <property type="entry name" value="PKSB"/>
    <property type="match status" value="1"/>
</dbReference>
<evidence type="ECO:0000256" key="1">
    <source>
        <dbReference type="ARBA" id="ARBA00006484"/>
    </source>
</evidence>
<comment type="similarity">
    <text evidence="1">Belongs to the short-chain dehydrogenases/reductases (SDR) family.</text>
</comment>
<feature type="transmembrane region" description="Helical" evidence="3">
    <location>
        <begin position="21"/>
        <end position="50"/>
    </location>
</feature>
<dbReference type="PANTHER" id="PTHR24322:SF736">
    <property type="entry name" value="RETINOL DEHYDROGENASE 10"/>
    <property type="match status" value="1"/>
</dbReference>
<evidence type="ECO:0000313" key="5">
    <source>
        <dbReference type="Proteomes" id="UP001314205"/>
    </source>
</evidence>
<accession>A0AAV1M1P6</accession>
<keyword evidence="5" id="KW-1185">Reference proteome</keyword>
<keyword evidence="3" id="KW-0472">Membrane</keyword>
<dbReference type="Pfam" id="PF00106">
    <property type="entry name" value="adh_short"/>
    <property type="match status" value="1"/>
</dbReference>
<evidence type="ECO:0000313" key="4">
    <source>
        <dbReference type="EMBL" id="CAK1601643.1"/>
    </source>
</evidence>